<evidence type="ECO:0000313" key="2">
    <source>
        <dbReference type="EMBL" id="QJB70548.1"/>
    </source>
</evidence>
<dbReference type="GO" id="GO:0006417">
    <property type="term" value="P:regulation of translation"/>
    <property type="evidence" value="ECO:0007669"/>
    <property type="project" value="TreeGrafter"/>
</dbReference>
<dbReference type="InterPro" id="IPR018764">
    <property type="entry name" value="RskA_C"/>
</dbReference>
<dbReference type="EMBL" id="CP051217">
    <property type="protein sequence ID" value="QJB70548.1"/>
    <property type="molecule type" value="Genomic_DNA"/>
</dbReference>
<name>A0A6H2DQR8_9SPHN</name>
<gene>
    <name evidence="2" type="ORF">HF685_15855</name>
</gene>
<protein>
    <recommendedName>
        <fullName evidence="1">Anti-sigma K factor RskA C-terminal domain-containing protein</fullName>
    </recommendedName>
</protein>
<dbReference type="GO" id="GO:0016989">
    <property type="term" value="F:sigma factor antagonist activity"/>
    <property type="evidence" value="ECO:0007669"/>
    <property type="project" value="TreeGrafter"/>
</dbReference>
<reference evidence="2 3" key="1">
    <citation type="submission" date="2020-04" db="EMBL/GenBank/DDBJ databases">
        <title>Genome sequence for Sphingorhabdus sp. strain M1.</title>
        <authorList>
            <person name="Park S.-J."/>
        </authorList>
    </citation>
    <scope>NUCLEOTIDE SEQUENCE [LARGE SCALE GENOMIC DNA]</scope>
    <source>
        <strain evidence="2 3">JK6</strain>
    </source>
</reference>
<dbReference type="GO" id="GO:0005886">
    <property type="term" value="C:plasma membrane"/>
    <property type="evidence" value="ECO:0007669"/>
    <property type="project" value="InterPro"/>
</dbReference>
<feature type="domain" description="Anti-sigma K factor RskA C-terminal" evidence="1">
    <location>
        <begin position="115"/>
        <end position="243"/>
    </location>
</feature>
<dbReference type="PANTHER" id="PTHR37461:SF1">
    <property type="entry name" value="ANTI-SIGMA-K FACTOR RSKA"/>
    <property type="match status" value="1"/>
</dbReference>
<sequence length="252" mass="27033">MIDLPKDLDDRDLLAAELVLGLIEGDDLAETLRLRLSDRAFAQTVEKWEAHLAPLFDHVPEQQAPDRILQAIEARLDVRRDGSDQSDATDEVVDHSLIDRLKRWRAAAIVGGTVAASLALALLVRPSPVVVTESRPQQQVVAPQLIAQLTGEQEGLSVATRYDEDSGQLHVIIQGIEPGNGAPVLWVVPADGTPRALGVLPTDRDGSLQIDPNYSGFIDAGSVLAITIEDPDGAPYKAPTTPIIASGTLSKI</sequence>
<evidence type="ECO:0000259" key="1">
    <source>
        <dbReference type="Pfam" id="PF10099"/>
    </source>
</evidence>
<dbReference type="RefSeq" id="WP_168820980.1">
    <property type="nucleotide sequence ID" value="NZ_CP051217.1"/>
</dbReference>
<keyword evidence="3" id="KW-1185">Reference proteome</keyword>
<dbReference type="Proteomes" id="UP000501600">
    <property type="component" value="Chromosome"/>
</dbReference>
<dbReference type="PANTHER" id="PTHR37461">
    <property type="entry name" value="ANTI-SIGMA-K FACTOR RSKA"/>
    <property type="match status" value="1"/>
</dbReference>
<accession>A0A6H2DQR8</accession>
<dbReference type="Pfam" id="PF10099">
    <property type="entry name" value="RskA_C"/>
    <property type="match status" value="1"/>
</dbReference>
<organism evidence="2 3">
    <name type="scientific">Parasphingorhabdus halotolerans</name>
    <dbReference type="NCBI Taxonomy" id="2725558"/>
    <lineage>
        <taxon>Bacteria</taxon>
        <taxon>Pseudomonadati</taxon>
        <taxon>Pseudomonadota</taxon>
        <taxon>Alphaproteobacteria</taxon>
        <taxon>Sphingomonadales</taxon>
        <taxon>Sphingomonadaceae</taxon>
        <taxon>Parasphingorhabdus</taxon>
    </lineage>
</organism>
<evidence type="ECO:0000313" key="3">
    <source>
        <dbReference type="Proteomes" id="UP000501600"/>
    </source>
</evidence>
<proteinExistence type="predicted"/>
<dbReference type="KEGG" id="phao:HF685_15855"/>
<dbReference type="InterPro" id="IPR051474">
    <property type="entry name" value="Anti-sigma-K/W_factor"/>
</dbReference>
<dbReference type="AlphaFoldDB" id="A0A6H2DQR8"/>